<keyword evidence="7" id="KW-1185">Reference proteome</keyword>
<dbReference type="OrthoDB" id="60973at2759"/>
<evidence type="ECO:0000259" key="5">
    <source>
        <dbReference type="Pfam" id="PF07159"/>
    </source>
</evidence>
<dbReference type="GeneID" id="94829826"/>
<reference evidence="6" key="1">
    <citation type="submission" date="2016-10" db="EMBL/GenBank/DDBJ databases">
        <authorList>
            <person name="Benchimol M."/>
            <person name="Almeida L.G."/>
            <person name="Vasconcelos A.T."/>
            <person name="Perreira-Neves A."/>
            <person name="Rosa I.A."/>
            <person name="Tasca T."/>
            <person name="Bogo M.R."/>
            <person name="de Souza W."/>
        </authorList>
    </citation>
    <scope>NUCLEOTIDE SEQUENCE [LARGE SCALE GENOMIC DNA]</scope>
    <source>
        <strain evidence="6">K</strain>
    </source>
</reference>
<dbReference type="GO" id="GO:0016020">
    <property type="term" value="C:membrane"/>
    <property type="evidence" value="ECO:0007669"/>
    <property type="project" value="UniProtKB-SubCell"/>
</dbReference>
<sequence>MGGLFSTLNKKSLPEIAIDLEKAPSPAEEPIFNQFRSTVLEPSISIFEQFSKYKDGQEFAALALSNPSEETKGNAWDAILPNIYLQMEVFDFAKKVSDQFIKLINVVMTKTANNSFDVFSEMPAITKCFIDCFDIILRFDEIKLTLPKLLNDLAFFRRNVQNYNDESQFDDLLDKSNSSTIFWAASTPMLNDAITTLQTTYQANSPDHEKLLVLIGSVSDIATMLLTRSQHTNPTQDMLCLRCIVGATLIYDHINSQGAFLTKSNFHVKEAMEAVVNFSPKQNNLINAVKYSSKHLGDATSDPKIKQLFQ</sequence>
<dbReference type="AlphaFoldDB" id="A0A1J4JBD6"/>
<dbReference type="VEuPathDB" id="TrichDB:TRFO_09885"/>
<dbReference type="EMBL" id="MLAK01001171">
    <property type="protein sequence ID" value="OHS96506.1"/>
    <property type="molecule type" value="Genomic_DNA"/>
</dbReference>
<feature type="domain" description="CYRIA/CYRIB Rac1 binding" evidence="5">
    <location>
        <begin position="15"/>
        <end position="306"/>
    </location>
</feature>
<dbReference type="GO" id="GO:0031267">
    <property type="term" value="F:small GTPase binding"/>
    <property type="evidence" value="ECO:0007669"/>
    <property type="project" value="InterPro"/>
</dbReference>
<dbReference type="RefSeq" id="XP_068349643.1">
    <property type="nucleotide sequence ID" value="XM_068495122.1"/>
</dbReference>
<dbReference type="Pfam" id="PF07159">
    <property type="entry name" value="CYRIA-B_Rac1-bd"/>
    <property type="match status" value="1"/>
</dbReference>
<dbReference type="InterPro" id="IPR039789">
    <property type="entry name" value="CYRI"/>
</dbReference>
<evidence type="ECO:0000256" key="3">
    <source>
        <dbReference type="ARBA" id="ARBA00023136"/>
    </source>
</evidence>
<evidence type="ECO:0000256" key="1">
    <source>
        <dbReference type="ARBA" id="ARBA00004635"/>
    </source>
</evidence>
<accession>A0A1J4JBD6</accession>
<evidence type="ECO:0000313" key="7">
    <source>
        <dbReference type="Proteomes" id="UP000179807"/>
    </source>
</evidence>
<comment type="caution">
    <text evidence="6">The sequence shown here is derived from an EMBL/GenBank/DDBJ whole genome shotgun (WGS) entry which is preliminary data.</text>
</comment>
<name>A0A1J4JBD6_9EUKA</name>
<dbReference type="PANTHER" id="PTHR12422">
    <property type="entry name" value="GH09096P"/>
    <property type="match status" value="1"/>
</dbReference>
<protein>
    <submittedName>
        <fullName evidence="6">Protein FAM49 like protein</fullName>
    </submittedName>
</protein>
<gene>
    <name evidence="6" type="primary">fam49</name>
    <name evidence="6" type="ORF">TRFO_09885</name>
</gene>
<dbReference type="InterPro" id="IPR009828">
    <property type="entry name" value="CYRIA/CYRIB_Rac1-bd"/>
</dbReference>
<proteinExistence type="inferred from homology"/>
<keyword evidence="4" id="KW-0449">Lipoprotein</keyword>
<organism evidence="6 7">
    <name type="scientific">Tritrichomonas foetus</name>
    <dbReference type="NCBI Taxonomy" id="1144522"/>
    <lineage>
        <taxon>Eukaryota</taxon>
        <taxon>Metamonada</taxon>
        <taxon>Parabasalia</taxon>
        <taxon>Tritrichomonadida</taxon>
        <taxon>Tritrichomonadidae</taxon>
        <taxon>Tritrichomonas</taxon>
    </lineage>
</organism>
<comment type="subcellular location">
    <subcellularLocation>
        <location evidence="1">Membrane</location>
        <topology evidence="1">Lipid-anchor</topology>
    </subcellularLocation>
</comment>
<evidence type="ECO:0000256" key="4">
    <source>
        <dbReference type="ARBA" id="ARBA00023288"/>
    </source>
</evidence>
<comment type="similarity">
    <text evidence="2">Belongs to the CYRI family.</text>
</comment>
<keyword evidence="3" id="KW-0472">Membrane</keyword>
<dbReference type="GO" id="GO:0030833">
    <property type="term" value="P:regulation of actin filament polymerization"/>
    <property type="evidence" value="ECO:0007669"/>
    <property type="project" value="InterPro"/>
</dbReference>
<dbReference type="Proteomes" id="UP000179807">
    <property type="component" value="Unassembled WGS sequence"/>
</dbReference>
<evidence type="ECO:0000256" key="2">
    <source>
        <dbReference type="ARBA" id="ARBA00005778"/>
    </source>
</evidence>
<evidence type="ECO:0000313" key="6">
    <source>
        <dbReference type="EMBL" id="OHS96506.1"/>
    </source>
</evidence>